<sequence length="213" mass="23108">MKVHRHSSRDDDSDRKESRRLSSYRHRHDDLVAASARRSRSSDRHRRSGAIDYHHHHQSGRHSETRPTSSASQNGDGPVGSVHGVRRGADALSHISSHAHAYDQRDRGHDHRSAITTTTKAEKELQPGSASQDQQEGAATAVLDVTHDAQLGRGGEPRRVVAPLAQAPSSDGVAPSSSTFRSVNVTLYHFCCECTPYAACPLPAPSALTTSNC</sequence>
<feature type="compositionally biased region" description="Basic residues" evidence="1">
    <location>
        <begin position="37"/>
        <end position="60"/>
    </location>
</feature>
<proteinExistence type="predicted"/>
<feature type="region of interest" description="Disordered" evidence="1">
    <location>
        <begin position="1"/>
        <end position="84"/>
    </location>
</feature>
<evidence type="ECO:0000313" key="3">
    <source>
        <dbReference type="Proteomes" id="UP000270296"/>
    </source>
</evidence>
<evidence type="ECO:0000256" key="1">
    <source>
        <dbReference type="SAM" id="MobiDB-lite"/>
    </source>
</evidence>
<gene>
    <name evidence="2" type="ORF">SBAD_LOCUS1261</name>
</gene>
<reference evidence="2 3" key="2">
    <citation type="submission" date="2018-11" db="EMBL/GenBank/DDBJ databases">
        <authorList>
            <consortium name="Pathogen Informatics"/>
        </authorList>
    </citation>
    <scope>NUCLEOTIDE SEQUENCE [LARGE SCALE GENOMIC DNA]</scope>
</reference>
<feature type="compositionally biased region" description="Polar residues" evidence="1">
    <location>
        <begin position="66"/>
        <end position="75"/>
    </location>
</feature>
<name>A0A183ICB7_9BILA</name>
<feature type="compositionally biased region" description="Basic and acidic residues" evidence="1">
    <location>
        <begin position="8"/>
        <end position="20"/>
    </location>
</feature>
<dbReference type="AlphaFoldDB" id="A0A183ICB7"/>
<evidence type="ECO:0000313" key="2">
    <source>
        <dbReference type="EMBL" id="VDO93766.1"/>
    </source>
</evidence>
<keyword evidence="3" id="KW-1185">Reference proteome</keyword>
<feature type="compositionally biased region" description="Polar residues" evidence="1">
    <location>
        <begin position="128"/>
        <end position="137"/>
    </location>
</feature>
<accession>A0A183ICB7</accession>
<feature type="region of interest" description="Disordered" evidence="1">
    <location>
        <begin position="119"/>
        <end position="138"/>
    </location>
</feature>
<dbReference type="WBParaSite" id="SBAD_0000131601-mRNA-1">
    <property type="protein sequence ID" value="SBAD_0000131601-mRNA-1"/>
    <property type="gene ID" value="SBAD_0000131601"/>
</dbReference>
<dbReference type="EMBL" id="UZAM01006766">
    <property type="protein sequence ID" value="VDO93766.1"/>
    <property type="molecule type" value="Genomic_DNA"/>
</dbReference>
<reference evidence="4" key="1">
    <citation type="submission" date="2016-06" db="UniProtKB">
        <authorList>
            <consortium name="WormBaseParasite"/>
        </authorList>
    </citation>
    <scope>IDENTIFICATION</scope>
</reference>
<protein>
    <submittedName>
        <fullName evidence="2 4">Uncharacterized protein</fullName>
    </submittedName>
</protein>
<evidence type="ECO:0000313" key="4">
    <source>
        <dbReference type="WBParaSite" id="SBAD_0000131601-mRNA-1"/>
    </source>
</evidence>
<organism evidence="4">
    <name type="scientific">Soboliphyme baturini</name>
    <dbReference type="NCBI Taxonomy" id="241478"/>
    <lineage>
        <taxon>Eukaryota</taxon>
        <taxon>Metazoa</taxon>
        <taxon>Ecdysozoa</taxon>
        <taxon>Nematoda</taxon>
        <taxon>Enoplea</taxon>
        <taxon>Dorylaimia</taxon>
        <taxon>Dioctophymatida</taxon>
        <taxon>Dioctophymatoidea</taxon>
        <taxon>Soboliphymatidae</taxon>
        <taxon>Soboliphyme</taxon>
    </lineage>
</organism>
<dbReference type="Proteomes" id="UP000270296">
    <property type="component" value="Unassembled WGS sequence"/>
</dbReference>